<feature type="compositionally biased region" description="Basic and acidic residues" evidence="1">
    <location>
        <begin position="14"/>
        <end position="26"/>
    </location>
</feature>
<gene>
    <name evidence="2" type="ORF">INT80_14510</name>
</gene>
<comment type="caution">
    <text evidence="2">The sequence shown here is derived from an EMBL/GenBank/DDBJ whole genome shotgun (WGS) entry which is preliminary data.</text>
</comment>
<protein>
    <submittedName>
        <fullName evidence="2">Uncharacterized protein</fullName>
    </submittedName>
</protein>
<sequence>MYRSPQPGGIDNNGDAKGDDKPKLEIPEAVDPSLEKDGNINAQELSDGVVAKVTCLKEYKLVMLL</sequence>
<organism evidence="2">
    <name type="scientific">Gallibacterium anatis</name>
    <dbReference type="NCBI Taxonomy" id="750"/>
    <lineage>
        <taxon>Bacteria</taxon>
        <taxon>Pseudomonadati</taxon>
        <taxon>Pseudomonadota</taxon>
        <taxon>Gammaproteobacteria</taxon>
        <taxon>Pasteurellales</taxon>
        <taxon>Pasteurellaceae</taxon>
        <taxon>Gallibacterium</taxon>
    </lineage>
</organism>
<reference evidence="2" key="1">
    <citation type="submission" date="2020-11" db="EMBL/GenBank/DDBJ databases">
        <title>Gallibacterium anatis 1637, full genome, WGS.</title>
        <authorList>
            <person name="Laishevtcev A.I."/>
            <person name="Yakimova E.A."/>
            <person name="Petkovich D."/>
            <person name="Stepanova T.V."/>
            <person name="Kalendr R.S."/>
            <person name="Rubalsky E.O."/>
            <person name="Zulkarneev E.R."/>
            <person name="Aleshkin A.V."/>
        </authorList>
    </citation>
    <scope>NUCLEOTIDE SEQUENCE</scope>
    <source>
        <strain evidence="2">1637</strain>
    </source>
</reference>
<proteinExistence type="predicted"/>
<dbReference type="AlphaFoldDB" id="A0A930UUR1"/>
<evidence type="ECO:0000313" key="2">
    <source>
        <dbReference type="EMBL" id="MBF4103106.1"/>
    </source>
</evidence>
<feature type="region of interest" description="Disordered" evidence="1">
    <location>
        <begin position="1"/>
        <end position="39"/>
    </location>
</feature>
<evidence type="ECO:0000256" key="1">
    <source>
        <dbReference type="SAM" id="MobiDB-lite"/>
    </source>
</evidence>
<accession>A0A930UUR1</accession>
<dbReference type="EMBL" id="JADION010000054">
    <property type="protein sequence ID" value="MBF4103106.1"/>
    <property type="molecule type" value="Genomic_DNA"/>
</dbReference>
<name>A0A930UUR1_9PAST</name>